<accession>A0A4Q7URT8</accession>
<name>A0A4Q7URT8_PSEST</name>
<gene>
    <name evidence="2" type="ORF">EV383_1424</name>
</gene>
<evidence type="ECO:0000313" key="2">
    <source>
        <dbReference type="EMBL" id="RZT84577.1"/>
    </source>
</evidence>
<keyword evidence="3" id="KW-1185">Reference proteome</keyword>
<dbReference type="InterPro" id="IPR011777">
    <property type="entry name" value="Geranylgeranyl_Rdtase_fam"/>
</dbReference>
<proteinExistence type="predicted"/>
<dbReference type="AlphaFoldDB" id="A0A4Q7URT8"/>
<reference evidence="2 3" key="1">
    <citation type="submission" date="2019-02" db="EMBL/GenBank/DDBJ databases">
        <title>Sequencing the genomes of 1000 actinobacteria strains.</title>
        <authorList>
            <person name="Klenk H.-P."/>
        </authorList>
    </citation>
    <scope>NUCLEOTIDE SEQUENCE [LARGE SCALE GENOMIC DNA]</scope>
    <source>
        <strain evidence="2 3">DSM 45779</strain>
    </source>
</reference>
<sequence>MDDLYDVAVVGAGPAGAAAAMQVRRLRPDATVLLLDAATFPRDKTCGDGVAAQVFDLLHGLDVHGVEDLGPVMPRLRLRTPSGRSVDRDCPRANRVITRLAFDNALVEAAVEKGAELRKHRVRTLETEGDRVVIDGEISARTVIGADGANSTVRRLLGAPASPPGSLAVAIRGYAPRSAERDTLTIEYADGPYPAYAWSFPIAGGGANVGYGVFDKRGGGNKDALVDRLHELLPGQEPDPSTVRAHHLPLSTTPRFHPDGRVLLAGDAAAKINPLTGEGIYDAIASGILAGRDALLGAAAGATHRASMDRAFARHHRHVGAISRLAARPRFLDAAITAASKHARVFDAAVELGLARGTVPPAALGLVLAHLVTGR</sequence>
<dbReference type="SUPFAM" id="SSF51905">
    <property type="entry name" value="FAD/NAD(P)-binding domain"/>
    <property type="match status" value="1"/>
</dbReference>
<dbReference type="GO" id="GO:0016628">
    <property type="term" value="F:oxidoreductase activity, acting on the CH-CH group of donors, NAD or NADP as acceptor"/>
    <property type="evidence" value="ECO:0007669"/>
    <property type="project" value="InterPro"/>
</dbReference>
<comment type="caution">
    <text evidence="2">The sequence shown here is derived from an EMBL/GenBank/DDBJ whole genome shotgun (WGS) entry which is preliminary data.</text>
</comment>
<protein>
    <submittedName>
        <fullName evidence="2">Geranylgeranyl reductase family protein</fullName>
    </submittedName>
</protein>
<dbReference type="InterPro" id="IPR036188">
    <property type="entry name" value="FAD/NAD-bd_sf"/>
</dbReference>
<dbReference type="EMBL" id="SHKL01000001">
    <property type="protein sequence ID" value="RZT84577.1"/>
    <property type="molecule type" value="Genomic_DNA"/>
</dbReference>
<dbReference type="Pfam" id="PF01494">
    <property type="entry name" value="FAD_binding_3"/>
    <property type="match status" value="1"/>
</dbReference>
<dbReference type="Gene3D" id="3.50.50.60">
    <property type="entry name" value="FAD/NAD(P)-binding domain"/>
    <property type="match status" value="1"/>
</dbReference>
<dbReference type="InterPro" id="IPR002938">
    <property type="entry name" value="FAD-bd"/>
</dbReference>
<dbReference type="PANTHER" id="PTHR42685">
    <property type="entry name" value="GERANYLGERANYL DIPHOSPHATE REDUCTASE"/>
    <property type="match status" value="1"/>
</dbReference>
<feature type="domain" description="FAD-binding" evidence="1">
    <location>
        <begin position="5"/>
        <end position="284"/>
    </location>
</feature>
<dbReference type="OrthoDB" id="9795712at2"/>
<dbReference type="GO" id="GO:0071949">
    <property type="term" value="F:FAD binding"/>
    <property type="evidence" value="ECO:0007669"/>
    <property type="project" value="InterPro"/>
</dbReference>
<dbReference type="PRINTS" id="PR00420">
    <property type="entry name" value="RNGMNOXGNASE"/>
</dbReference>
<organism evidence="2 3">
    <name type="scientific">Pseudonocardia sediminis</name>
    <dbReference type="NCBI Taxonomy" id="1397368"/>
    <lineage>
        <taxon>Bacteria</taxon>
        <taxon>Bacillati</taxon>
        <taxon>Actinomycetota</taxon>
        <taxon>Actinomycetes</taxon>
        <taxon>Pseudonocardiales</taxon>
        <taxon>Pseudonocardiaceae</taxon>
        <taxon>Pseudonocardia</taxon>
    </lineage>
</organism>
<evidence type="ECO:0000313" key="3">
    <source>
        <dbReference type="Proteomes" id="UP000291591"/>
    </source>
</evidence>
<dbReference type="InterPro" id="IPR050407">
    <property type="entry name" value="Geranylgeranyl_reductase"/>
</dbReference>
<dbReference type="NCBIfam" id="TIGR02032">
    <property type="entry name" value="GG-red-SF"/>
    <property type="match status" value="1"/>
</dbReference>
<dbReference type="Proteomes" id="UP000291591">
    <property type="component" value="Unassembled WGS sequence"/>
</dbReference>
<dbReference type="PANTHER" id="PTHR42685:SF22">
    <property type="entry name" value="CONDITIONED MEDIUM FACTOR RECEPTOR 1"/>
    <property type="match status" value="1"/>
</dbReference>
<dbReference type="RefSeq" id="WP_130289161.1">
    <property type="nucleotide sequence ID" value="NZ_SHKL01000001.1"/>
</dbReference>
<evidence type="ECO:0000259" key="1">
    <source>
        <dbReference type="Pfam" id="PF01494"/>
    </source>
</evidence>